<dbReference type="AlphaFoldDB" id="A0A3R9X3D1"/>
<proteinExistence type="predicted"/>
<evidence type="ECO:0008006" key="3">
    <source>
        <dbReference type="Google" id="ProtNLM"/>
    </source>
</evidence>
<gene>
    <name evidence="1" type="ORF">D6D85_08235</name>
</gene>
<name>A0A3R9X3D1_9CREN</name>
<protein>
    <recommendedName>
        <fullName evidence="3">Ornithine cyclodeaminase family protein</fullName>
    </recommendedName>
</protein>
<organism evidence="1 2">
    <name type="scientific">Candidatus Methanodesulfokora washburnensis</name>
    <dbReference type="NCBI Taxonomy" id="2478471"/>
    <lineage>
        <taxon>Archaea</taxon>
        <taxon>Thermoproteota</taxon>
        <taxon>Candidatus Korarchaeia</taxon>
        <taxon>Candidatus Korarchaeia incertae sedis</taxon>
        <taxon>Candidatus Methanodesulfokora</taxon>
    </lineage>
</organism>
<evidence type="ECO:0000313" key="2">
    <source>
        <dbReference type="Proteomes" id="UP000277582"/>
    </source>
</evidence>
<evidence type="ECO:0000313" key="1">
    <source>
        <dbReference type="EMBL" id="RSN74347.1"/>
    </source>
</evidence>
<comment type="caution">
    <text evidence="1">The sequence shown here is derived from an EMBL/GenBank/DDBJ whole genome shotgun (WGS) entry which is preliminary data.</text>
</comment>
<keyword evidence="2" id="KW-1185">Reference proteome</keyword>
<reference evidence="1 2" key="1">
    <citation type="submission" date="2018-10" db="EMBL/GenBank/DDBJ databases">
        <title>Co-occurring genomic capacity for anaerobic methane metabolism and dissimilatory sulfite reduction discovered in the Korarchaeota.</title>
        <authorList>
            <person name="Mckay L.J."/>
            <person name="Dlakic M."/>
            <person name="Fields M.W."/>
            <person name="Delmont T.O."/>
            <person name="Eren A.M."/>
            <person name="Jay Z.J."/>
            <person name="Klingelsmith K.B."/>
            <person name="Rusch D.B."/>
            <person name="Inskeep W.P."/>
        </authorList>
    </citation>
    <scope>NUCLEOTIDE SEQUENCE [LARGE SCALE GENOMIC DNA]</scope>
    <source>
        <strain evidence="1 2">MDKW</strain>
    </source>
</reference>
<dbReference type="Gene3D" id="3.40.50.720">
    <property type="entry name" value="NAD(P)-binding Rossmann-like Domain"/>
    <property type="match status" value="1"/>
</dbReference>
<dbReference type="SUPFAM" id="SSF51735">
    <property type="entry name" value="NAD(P)-binding Rossmann-fold domains"/>
    <property type="match status" value="1"/>
</dbReference>
<dbReference type="InterPro" id="IPR023401">
    <property type="entry name" value="ODC_N"/>
</dbReference>
<dbReference type="InterPro" id="IPR003462">
    <property type="entry name" value="ODC_Mu_crystall"/>
</dbReference>
<dbReference type="Pfam" id="PF02423">
    <property type="entry name" value="OCD_Mu_crystall"/>
    <property type="match status" value="1"/>
</dbReference>
<dbReference type="InterPro" id="IPR036291">
    <property type="entry name" value="NAD(P)-bd_dom_sf"/>
</dbReference>
<dbReference type="RefSeq" id="WP_125671521.1">
    <property type="nucleotide sequence ID" value="NZ_RCOS01000096.1"/>
</dbReference>
<dbReference type="EMBL" id="RCOS01000096">
    <property type="protein sequence ID" value="RSN74347.1"/>
    <property type="molecule type" value="Genomic_DNA"/>
</dbReference>
<dbReference type="Gene3D" id="3.30.1780.10">
    <property type="entry name" value="ornithine cyclodeaminase, domain 1"/>
    <property type="match status" value="1"/>
</dbReference>
<dbReference type="Proteomes" id="UP000277582">
    <property type="component" value="Unassembled WGS sequence"/>
</dbReference>
<sequence length="334" mass="37319">MLRINFTSQELPVCFLTDRDVEQAMGNKIEFLKELISITREILSDLRPYAFDKISLYARTSDPAYPTKIRAMAGCYGRYSVVRSFSANERNREMGRRRSNNFCIIYDNETTDIVAIAEGNLISDYRTASIAVVGLDAVMKGDYTVAVLGATGSVGNAVLQSLSALDKKPRKVIISARGRGGFSNVKERLEDYIKRIKVDLEIEPSESIEKCIKGVDAVIDLISMPKPVSLVKEGMLPEKVTYIDVGKNALDHEFAMKFDTYVFDSVELRKLPSPATFALSIRTMLAERNFRVMEIGDILTGRERPGDMTLITVLGVPVVDAAFCQMIMRRLSLI</sequence>
<accession>A0A3R9X3D1</accession>